<sequence length="814" mass="91477">MIRNYIKIAVRNFIKDRFYSLINVLGLALGIASSLIIILYVVHQLSYDNFHPNLENKYRVNQTNIWNPDGGIMSSSVLPLAHVLVNEYPEVHSATRVNTPGGKIMRYIQNGTTEKIFNEREVLAADSNFFDFFGFKLAKGNPHTALIGMNKVVISDAAARKYFGEGNAIGKTLYMGDERVPLEVTGVTAPHPPNSHFKFDFLLSMYTNPNNKEKEWSWIWTQVVTYAELKPGTDPKALEVKFRDIAENHVVPTLKRFHIEYDEFMSGKGDWSFYLQPLKDINLYSGEIGNRLGAVGDINYVYIFLCVAVFVLTLAGINFMNLSTARASARAKEIGVRKVMGSQRQQLIRQFLAESVMVCFIATIIGFGLMELIRISLEQFLSLKLPVSFWSGPILLALLMLLPVLLGCLAGIYPALVLTSFKPVNVLKGKLSTGAGRSWFRNSLVVVQFSISIALIICTFIVYQQLNYFSQKNLGFDRENIIVINNAEKMGDQLESFRNELAARRGVIEASLAMDMIGRGTFEDVFSNESGDIRLPIAQLKVDNHFFNTVGLELVTGRSFLEDRPSDVNAVIINETAMRLYGWDYDNAIGKKIIYMGDDIGPVEVIGVARDFNFQSLRFSVNPFIFFHIKSAMWGSNRVVAIKTTGNDIADILAFTEAKWREYALDNPFEYSFLNEELQNRYQSEQRLGSLFSVFSGFALFIACIGLFGLAAYTISQRNKEIGIRKVLGATVGQLVVMLNGNFLKLVLVSCAIALPMAWYAMKHWLEQFANKIEIGWEVFVITSVLALVIAWLTVSYQSVKAALLNPAQTLKDE</sequence>
<evidence type="ECO:0000256" key="3">
    <source>
        <dbReference type="ARBA" id="ARBA00022692"/>
    </source>
</evidence>
<keyword evidence="10" id="KW-1185">Reference proteome</keyword>
<feature type="domain" description="ABC3 transporter permease C-terminal" evidence="7">
    <location>
        <begin position="306"/>
        <end position="419"/>
    </location>
</feature>
<comment type="caution">
    <text evidence="9">The sequence shown here is derived from an EMBL/GenBank/DDBJ whole genome shotgun (WGS) entry which is preliminary data.</text>
</comment>
<dbReference type="GO" id="GO:0005886">
    <property type="term" value="C:plasma membrane"/>
    <property type="evidence" value="ECO:0007669"/>
    <property type="project" value="UniProtKB-SubCell"/>
</dbReference>
<evidence type="ECO:0000256" key="5">
    <source>
        <dbReference type="ARBA" id="ARBA00023136"/>
    </source>
</evidence>
<keyword evidence="2" id="KW-1003">Cell membrane</keyword>
<dbReference type="GO" id="GO:0022857">
    <property type="term" value="F:transmembrane transporter activity"/>
    <property type="evidence" value="ECO:0007669"/>
    <property type="project" value="TreeGrafter"/>
</dbReference>
<feature type="transmembrane region" description="Helical" evidence="6">
    <location>
        <begin position="439"/>
        <end position="463"/>
    </location>
</feature>
<dbReference type="PATRIC" id="fig|1237149.3.peg.3850"/>
<dbReference type="InterPro" id="IPR003838">
    <property type="entry name" value="ABC3_permease_C"/>
</dbReference>
<dbReference type="eggNOG" id="COG0577">
    <property type="taxonomic scope" value="Bacteria"/>
</dbReference>
<dbReference type="PANTHER" id="PTHR30572:SF18">
    <property type="entry name" value="ABC-TYPE MACROLIDE FAMILY EXPORT SYSTEM PERMEASE COMPONENT 2"/>
    <property type="match status" value="1"/>
</dbReference>
<dbReference type="STRING" id="1237149.C900_04087"/>
<feature type="transmembrane region" description="Helical" evidence="6">
    <location>
        <begin position="691"/>
        <end position="715"/>
    </location>
</feature>
<feature type="domain" description="MacB-like periplasmic core" evidence="8">
    <location>
        <begin position="20"/>
        <end position="243"/>
    </location>
</feature>
<keyword evidence="4 6" id="KW-1133">Transmembrane helix</keyword>
<feature type="transmembrane region" description="Helical" evidence="6">
    <location>
        <begin position="351"/>
        <end position="373"/>
    </location>
</feature>
<feature type="transmembrane region" description="Helical" evidence="6">
    <location>
        <begin position="300"/>
        <end position="322"/>
    </location>
</feature>
<evidence type="ECO:0000256" key="1">
    <source>
        <dbReference type="ARBA" id="ARBA00004651"/>
    </source>
</evidence>
<dbReference type="Pfam" id="PF12704">
    <property type="entry name" value="MacB_PCD"/>
    <property type="match status" value="2"/>
</dbReference>
<feature type="domain" description="MacB-like periplasmic core" evidence="8">
    <location>
        <begin position="450"/>
        <end position="644"/>
    </location>
</feature>
<gene>
    <name evidence="9" type="ORF">C900_04087</name>
</gene>
<dbReference type="Proteomes" id="UP000011135">
    <property type="component" value="Unassembled WGS sequence"/>
</dbReference>
<feature type="domain" description="ABC3 transporter permease C-terminal" evidence="7">
    <location>
        <begin position="694"/>
        <end position="804"/>
    </location>
</feature>
<dbReference type="InterPro" id="IPR025857">
    <property type="entry name" value="MacB_PCD"/>
</dbReference>
<dbReference type="InterPro" id="IPR050250">
    <property type="entry name" value="Macrolide_Exporter_MacB"/>
</dbReference>
<feature type="transmembrane region" description="Helical" evidence="6">
    <location>
        <begin position="727"/>
        <end position="755"/>
    </location>
</feature>
<evidence type="ECO:0000313" key="10">
    <source>
        <dbReference type="Proteomes" id="UP000011135"/>
    </source>
</evidence>
<keyword evidence="5 6" id="KW-0472">Membrane</keyword>
<accession>L8JMN6</accession>
<dbReference type="Pfam" id="PF02687">
    <property type="entry name" value="FtsX"/>
    <property type="match status" value="2"/>
</dbReference>
<comment type="subcellular location">
    <subcellularLocation>
        <location evidence="1">Cell membrane</location>
        <topology evidence="1">Multi-pass membrane protein</topology>
    </subcellularLocation>
</comment>
<dbReference type="OrthoDB" id="5933722at2"/>
<organism evidence="9 10">
    <name type="scientific">Fulvivirga imtechensis AK7</name>
    <dbReference type="NCBI Taxonomy" id="1237149"/>
    <lineage>
        <taxon>Bacteria</taxon>
        <taxon>Pseudomonadati</taxon>
        <taxon>Bacteroidota</taxon>
        <taxon>Cytophagia</taxon>
        <taxon>Cytophagales</taxon>
        <taxon>Fulvivirgaceae</taxon>
        <taxon>Fulvivirga</taxon>
    </lineage>
</organism>
<name>L8JMN6_9BACT</name>
<evidence type="ECO:0000256" key="4">
    <source>
        <dbReference type="ARBA" id="ARBA00022989"/>
    </source>
</evidence>
<evidence type="ECO:0000313" key="9">
    <source>
        <dbReference type="EMBL" id="ELR70090.1"/>
    </source>
</evidence>
<feature type="transmembrane region" description="Helical" evidence="6">
    <location>
        <begin position="393"/>
        <end position="418"/>
    </location>
</feature>
<feature type="transmembrane region" description="Helical" evidence="6">
    <location>
        <begin position="21"/>
        <end position="42"/>
    </location>
</feature>
<keyword evidence="3 6" id="KW-0812">Transmembrane</keyword>
<protein>
    <submittedName>
        <fullName evidence="9">Putative ABC transporter permease</fullName>
    </submittedName>
</protein>
<evidence type="ECO:0000256" key="2">
    <source>
        <dbReference type="ARBA" id="ARBA00022475"/>
    </source>
</evidence>
<feature type="transmembrane region" description="Helical" evidence="6">
    <location>
        <begin position="775"/>
        <end position="795"/>
    </location>
</feature>
<reference evidence="9 10" key="1">
    <citation type="submission" date="2012-12" db="EMBL/GenBank/DDBJ databases">
        <title>Genome assembly of Fulvivirga imtechensis AK7.</title>
        <authorList>
            <person name="Nupur N."/>
            <person name="Khatri I."/>
            <person name="Kumar R."/>
            <person name="Subramanian S."/>
            <person name="Pinnaka A."/>
        </authorList>
    </citation>
    <scope>NUCLEOTIDE SEQUENCE [LARGE SCALE GENOMIC DNA]</scope>
    <source>
        <strain evidence="9 10">AK7</strain>
    </source>
</reference>
<dbReference type="AlphaFoldDB" id="L8JMN6"/>
<dbReference type="EMBL" id="AMZN01000056">
    <property type="protein sequence ID" value="ELR70090.1"/>
    <property type="molecule type" value="Genomic_DNA"/>
</dbReference>
<evidence type="ECO:0000259" key="7">
    <source>
        <dbReference type="Pfam" id="PF02687"/>
    </source>
</evidence>
<evidence type="ECO:0000259" key="8">
    <source>
        <dbReference type="Pfam" id="PF12704"/>
    </source>
</evidence>
<dbReference type="RefSeq" id="WP_009581505.1">
    <property type="nucleotide sequence ID" value="NZ_AMZN01000056.1"/>
</dbReference>
<evidence type="ECO:0000256" key="6">
    <source>
        <dbReference type="SAM" id="Phobius"/>
    </source>
</evidence>
<dbReference type="PANTHER" id="PTHR30572">
    <property type="entry name" value="MEMBRANE COMPONENT OF TRANSPORTER-RELATED"/>
    <property type="match status" value="1"/>
</dbReference>
<proteinExistence type="predicted"/>